<dbReference type="InterPro" id="IPR000623">
    <property type="entry name" value="Shikimate_kinase/TSH1"/>
</dbReference>
<keyword evidence="1" id="KW-0547">Nucleotide-binding</keyword>
<feature type="binding site" evidence="1">
    <location>
        <position position="14"/>
    </location>
    <ligand>
        <name>Mg(2+)</name>
        <dbReference type="ChEBI" id="CHEBI:18420"/>
    </ligand>
</feature>
<reference evidence="2" key="2">
    <citation type="submission" date="2021-04" db="EMBL/GenBank/DDBJ databases">
        <authorList>
            <person name="Gilroy R."/>
        </authorList>
    </citation>
    <scope>NUCLEOTIDE SEQUENCE</scope>
    <source>
        <strain evidence="2">5032</strain>
    </source>
</reference>
<comment type="catalytic activity">
    <reaction evidence="1">
        <text>shikimate + ATP = 3-phosphoshikimate + ADP + H(+)</text>
        <dbReference type="Rhea" id="RHEA:13121"/>
        <dbReference type="ChEBI" id="CHEBI:15378"/>
        <dbReference type="ChEBI" id="CHEBI:30616"/>
        <dbReference type="ChEBI" id="CHEBI:36208"/>
        <dbReference type="ChEBI" id="CHEBI:145989"/>
        <dbReference type="ChEBI" id="CHEBI:456216"/>
        <dbReference type="EC" id="2.7.1.71"/>
    </reaction>
</comment>
<dbReference type="AlphaFoldDB" id="A0A9D2KPX3"/>
<sequence>MLIYLTGPRASGKTSLGRLLAERLAVPFVDTDQRLRECSGEDVAGIVAREGWEGFRRRESAILRAVAAELEAAPVTGDARTRPWRGVVATGGGMVLAGENRRFMRETGRVFYLSVPVSELVRRLRDDPLEAQRPSLTGRTLTEEVAEVLAQRLPLYEEAHCCLDAERPLDEVCAAALARLAEDGEA</sequence>
<dbReference type="InterPro" id="IPR031322">
    <property type="entry name" value="Shikimate/glucono_kinase"/>
</dbReference>
<feature type="binding site" evidence="1">
    <location>
        <position position="92"/>
    </location>
    <ligand>
        <name>substrate</name>
    </ligand>
</feature>
<comment type="cofactor">
    <cofactor evidence="1">
        <name>Mg(2+)</name>
        <dbReference type="ChEBI" id="CHEBI:18420"/>
    </cofactor>
    <text evidence="1">Binds 1 Mg(2+) ion per subunit.</text>
</comment>
<keyword evidence="1" id="KW-0067">ATP-binding</keyword>
<dbReference type="InterPro" id="IPR027417">
    <property type="entry name" value="P-loop_NTPase"/>
</dbReference>
<name>A0A9D2KPX3_9BACT</name>
<dbReference type="PANTHER" id="PTHR21087:SF21">
    <property type="entry name" value="SHIKIMATE KINASE 2"/>
    <property type="match status" value="1"/>
</dbReference>
<feature type="binding site" evidence="1">
    <location>
        <begin position="10"/>
        <end position="15"/>
    </location>
    <ligand>
        <name>ATP</name>
        <dbReference type="ChEBI" id="CHEBI:30616"/>
    </ligand>
</feature>
<dbReference type="GO" id="GO:0005524">
    <property type="term" value="F:ATP binding"/>
    <property type="evidence" value="ECO:0007669"/>
    <property type="project" value="UniProtKB-UniRule"/>
</dbReference>
<comment type="similarity">
    <text evidence="1">Belongs to the shikimate kinase family.</text>
</comment>
<organism evidence="2 3">
    <name type="scientific">Candidatus Desulfovibrio intestinavium</name>
    <dbReference type="NCBI Taxonomy" id="2838534"/>
    <lineage>
        <taxon>Bacteria</taxon>
        <taxon>Pseudomonadati</taxon>
        <taxon>Thermodesulfobacteriota</taxon>
        <taxon>Desulfovibrionia</taxon>
        <taxon>Desulfovibrionales</taxon>
        <taxon>Desulfovibrionaceae</taxon>
        <taxon>Desulfovibrio</taxon>
    </lineage>
</organism>
<keyword evidence="1" id="KW-0479">Metal-binding</keyword>
<comment type="caution">
    <text evidence="2">The sequence shown here is derived from an EMBL/GenBank/DDBJ whole genome shotgun (WGS) entry which is preliminary data.</text>
</comment>
<dbReference type="EC" id="2.7.1.71" evidence="1"/>
<dbReference type="GO" id="GO:0009073">
    <property type="term" value="P:aromatic amino acid family biosynthetic process"/>
    <property type="evidence" value="ECO:0007669"/>
    <property type="project" value="UniProtKB-KW"/>
</dbReference>
<dbReference type="SUPFAM" id="SSF52540">
    <property type="entry name" value="P-loop containing nucleoside triphosphate hydrolases"/>
    <property type="match status" value="1"/>
</dbReference>
<dbReference type="Proteomes" id="UP000823821">
    <property type="component" value="Unassembled WGS sequence"/>
</dbReference>
<comment type="subunit">
    <text evidence="1">Monomer.</text>
</comment>
<keyword evidence="1" id="KW-0057">Aromatic amino acid biosynthesis</keyword>
<feature type="binding site" evidence="1">
    <location>
        <position position="32"/>
    </location>
    <ligand>
        <name>substrate</name>
    </ligand>
</feature>
<gene>
    <name evidence="2" type="primary">aroL</name>
    <name evidence="1" type="synonym">aroK</name>
    <name evidence="2" type="ORF">H9784_02200</name>
</gene>
<comment type="subcellular location">
    <subcellularLocation>
        <location evidence="1">Cytoplasm</location>
    </subcellularLocation>
</comment>
<keyword evidence="1" id="KW-0963">Cytoplasm</keyword>
<keyword evidence="1" id="KW-0460">Magnesium</keyword>
<dbReference type="GO" id="GO:0008652">
    <property type="term" value="P:amino acid biosynthetic process"/>
    <property type="evidence" value="ECO:0007669"/>
    <property type="project" value="UniProtKB-KW"/>
</dbReference>
<keyword evidence="1 2" id="KW-0418">Kinase</keyword>
<dbReference type="NCBIfam" id="NF002988">
    <property type="entry name" value="PRK03731.1"/>
    <property type="match status" value="1"/>
</dbReference>
<comment type="pathway">
    <text evidence="1">Metabolic intermediate biosynthesis; chorismate biosynthesis; chorismate from D-erythrose 4-phosphate and phosphoenolpyruvate: step 5/7.</text>
</comment>
<keyword evidence="1" id="KW-0028">Amino-acid biosynthesis</keyword>
<dbReference type="CDD" id="cd00464">
    <property type="entry name" value="SK"/>
    <property type="match status" value="1"/>
</dbReference>
<evidence type="ECO:0000313" key="2">
    <source>
        <dbReference type="EMBL" id="HJA78373.1"/>
    </source>
</evidence>
<dbReference type="Gene3D" id="3.40.50.300">
    <property type="entry name" value="P-loop containing nucleotide triphosphate hydrolases"/>
    <property type="match status" value="1"/>
</dbReference>
<proteinExistence type="inferred from homology"/>
<reference evidence="2" key="1">
    <citation type="journal article" date="2021" name="PeerJ">
        <title>Extensive microbial diversity within the chicken gut microbiome revealed by metagenomics and culture.</title>
        <authorList>
            <person name="Gilroy R."/>
            <person name="Ravi A."/>
            <person name="Getino M."/>
            <person name="Pursley I."/>
            <person name="Horton D.L."/>
            <person name="Alikhan N.F."/>
            <person name="Baker D."/>
            <person name="Gharbi K."/>
            <person name="Hall N."/>
            <person name="Watson M."/>
            <person name="Adriaenssens E.M."/>
            <person name="Foster-Nyarko E."/>
            <person name="Jarju S."/>
            <person name="Secka A."/>
            <person name="Antonio M."/>
            <person name="Oren A."/>
            <person name="Chaudhuri R.R."/>
            <person name="La Ragione R."/>
            <person name="Hildebrand F."/>
            <person name="Pallen M.J."/>
        </authorList>
    </citation>
    <scope>NUCLEOTIDE SEQUENCE</scope>
    <source>
        <strain evidence="2">5032</strain>
    </source>
</reference>
<evidence type="ECO:0000313" key="3">
    <source>
        <dbReference type="Proteomes" id="UP000823821"/>
    </source>
</evidence>
<comment type="function">
    <text evidence="1">Catalyzes the specific phosphorylation of the 3-hydroxyl group of shikimic acid using ATP as a cosubstrate.</text>
</comment>
<feature type="binding site" evidence="1">
    <location>
        <position position="152"/>
    </location>
    <ligand>
        <name>substrate</name>
    </ligand>
</feature>
<dbReference type="HAMAP" id="MF_00109">
    <property type="entry name" value="Shikimate_kinase"/>
    <property type="match status" value="1"/>
</dbReference>
<feature type="binding site" evidence="1">
    <location>
        <position position="56"/>
    </location>
    <ligand>
        <name>substrate</name>
    </ligand>
</feature>
<protein>
    <recommendedName>
        <fullName evidence="1">Shikimate kinase</fullName>
        <shortName evidence="1">SK</shortName>
        <ecNumber evidence="1">2.7.1.71</ecNumber>
    </recommendedName>
</protein>
<dbReference type="Pfam" id="PF01202">
    <property type="entry name" value="SKI"/>
    <property type="match status" value="1"/>
</dbReference>
<dbReference type="EMBL" id="DWZD01000016">
    <property type="protein sequence ID" value="HJA78373.1"/>
    <property type="molecule type" value="Genomic_DNA"/>
</dbReference>
<dbReference type="GO" id="GO:0000287">
    <property type="term" value="F:magnesium ion binding"/>
    <property type="evidence" value="ECO:0007669"/>
    <property type="project" value="UniProtKB-UniRule"/>
</dbReference>
<dbReference type="PRINTS" id="PR01100">
    <property type="entry name" value="SHIKIMTKNASE"/>
</dbReference>
<dbReference type="PANTHER" id="PTHR21087">
    <property type="entry name" value="SHIKIMATE KINASE"/>
    <property type="match status" value="1"/>
</dbReference>
<feature type="binding site" evidence="1">
    <location>
        <position position="133"/>
    </location>
    <ligand>
        <name>ATP</name>
        <dbReference type="ChEBI" id="CHEBI:30616"/>
    </ligand>
</feature>
<accession>A0A9D2KPX3</accession>
<dbReference type="GO" id="GO:0004765">
    <property type="term" value="F:shikimate kinase activity"/>
    <property type="evidence" value="ECO:0007669"/>
    <property type="project" value="UniProtKB-UniRule"/>
</dbReference>
<evidence type="ECO:0000256" key="1">
    <source>
        <dbReference type="HAMAP-Rule" id="MF_00109"/>
    </source>
</evidence>
<keyword evidence="1 2" id="KW-0808">Transferase</keyword>
<dbReference type="GO" id="GO:0005829">
    <property type="term" value="C:cytosol"/>
    <property type="evidence" value="ECO:0007669"/>
    <property type="project" value="TreeGrafter"/>
</dbReference>
<dbReference type="GO" id="GO:0009423">
    <property type="term" value="P:chorismate biosynthetic process"/>
    <property type="evidence" value="ECO:0007669"/>
    <property type="project" value="UniProtKB-UniRule"/>
</dbReference>
<feature type="binding site" evidence="1">
    <location>
        <position position="167"/>
    </location>
    <ligand>
        <name>ATP</name>
        <dbReference type="ChEBI" id="CHEBI:30616"/>
    </ligand>
</feature>